<dbReference type="InterPro" id="IPR050359">
    <property type="entry name" value="bHLH_transcription_factors"/>
</dbReference>
<feature type="region of interest" description="Disordered" evidence="1">
    <location>
        <begin position="127"/>
        <end position="155"/>
    </location>
</feature>
<dbReference type="CDD" id="cd11418">
    <property type="entry name" value="bHLH_TS_ASCL"/>
    <property type="match status" value="1"/>
</dbReference>
<dbReference type="SMART" id="SM00353">
    <property type="entry name" value="HLH"/>
    <property type="match status" value="1"/>
</dbReference>
<dbReference type="GO" id="GO:0070888">
    <property type="term" value="F:E-box binding"/>
    <property type="evidence" value="ECO:0007669"/>
    <property type="project" value="TreeGrafter"/>
</dbReference>
<dbReference type="GO" id="GO:0009653">
    <property type="term" value="P:anatomical structure morphogenesis"/>
    <property type="evidence" value="ECO:0007669"/>
    <property type="project" value="TreeGrafter"/>
</dbReference>
<dbReference type="PROSITE" id="PS50888">
    <property type="entry name" value="BHLH"/>
    <property type="match status" value="1"/>
</dbReference>
<gene>
    <name evidence="3" type="ORF">DdX_01542</name>
</gene>
<feature type="region of interest" description="Disordered" evidence="1">
    <location>
        <begin position="225"/>
        <end position="259"/>
    </location>
</feature>
<protein>
    <submittedName>
        <fullName evidence="3">Helix-loop-helix DNA-binding domain-containing protein</fullName>
    </submittedName>
</protein>
<dbReference type="GO" id="GO:0003700">
    <property type="term" value="F:DNA-binding transcription factor activity"/>
    <property type="evidence" value="ECO:0007669"/>
    <property type="project" value="TreeGrafter"/>
</dbReference>
<dbReference type="GO" id="GO:0045944">
    <property type="term" value="P:positive regulation of transcription by RNA polymerase II"/>
    <property type="evidence" value="ECO:0007669"/>
    <property type="project" value="TreeGrafter"/>
</dbReference>
<accession>A0AAD4NM08</accession>
<evidence type="ECO:0000256" key="1">
    <source>
        <dbReference type="SAM" id="MobiDB-lite"/>
    </source>
</evidence>
<dbReference type="GO" id="GO:0046983">
    <property type="term" value="F:protein dimerization activity"/>
    <property type="evidence" value="ECO:0007669"/>
    <property type="project" value="InterPro"/>
</dbReference>
<comment type="caution">
    <text evidence="3">The sequence shown here is derived from an EMBL/GenBank/DDBJ whole genome shotgun (WGS) entry which is preliminary data.</text>
</comment>
<name>A0AAD4NM08_9BILA</name>
<evidence type="ECO:0000313" key="3">
    <source>
        <dbReference type="EMBL" id="KAI1729310.1"/>
    </source>
</evidence>
<reference evidence="3" key="1">
    <citation type="submission" date="2022-01" db="EMBL/GenBank/DDBJ databases">
        <title>Genome Sequence Resource for Two Populations of Ditylenchus destructor, the Migratory Endoparasitic Phytonematode.</title>
        <authorList>
            <person name="Zhang H."/>
            <person name="Lin R."/>
            <person name="Xie B."/>
        </authorList>
    </citation>
    <scope>NUCLEOTIDE SEQUENCE</scope>
    <source>
        <strain evidence="3">BazhouSP</strain>
    </source>
</reference>
<feature type="domain" description="BHLH" evidence="2">
    <location>
        <begin position="165"/>
        <end position="218"/>
    </location>
</feature>
<feature type="compositionally biased region" description="Basic residues" evidence="1">
    <location>
        <begin position="145"/>
        <end position="155"/>
    </location>
</feature>
<dbReference type="PANTHER" id="PTHR19290">
    <property type="entry name" value="BASIC HELIX-LOOP-HELIX PROTEIN NEUROGENIN-RELATED"/>
    <property type="match status" value="1"/>
</dbReference>
<dbReference type="InterPro" id="IPR036638">
    <property type="entry name" value="HLH_DNA-bd_sf"/>
</dbReference>
<dbReference type="AlphaFoldDB" id="A0AAD4NM08"/>
<organism evidence="3 4">
    <name type="scientific">Ditylenchus destructor</name>
    <dbReference type="NCBI Taxonomy" id="166010"/>
    <lineage>
        <taxon>Eukaryota</taxon>
        <taxon>Metazoa</taxon>
        <taxon>Ecdysozoa</taxon>
        <taxon>Nematoda</taxon>
        <taxon>Chromadorea</taxon>
        <taxon>Rhabditida</taxon>
        <taxon>Tylenchina</taxon>
        <taxon>Tylenchomorpha</taxon>
        <taxon>Sphaerularioidea</taxon>
        <taxon>Anguinidae</taxon>
        <taxon>Anguininae</taxon>
        <taxon>Ditylenchus</taxon>
    </lineage>
</organism>
<dbReference type="SUPFAM" id="SSF47459">
    <property type="entry name" value="HLH, helix-loop-helix DNA-binding domain"/>
    <property type="match status" value="1"/>
</dbReference>
<dbReference type="PANTHER" id="PTHR19290:SF102">
    <property type="entry name" value="TRANSCRIPTION FACTOR ATOH8"/>
    <property type="match status" value="1"/>
</dbReference>
<evidence type="ECO:0000313" key="4">
    <source>
        <dbReference type="Proteomes" id="UP001201812"/>
    </source>
</evidence>
<keyword evidence="3" id="KW-0238">DNA-binding</keyword>
<dbReference type="GO" id="GO:0005634">
    <property type="term" value="C:nucleus"/>
    <property type="evidence" value="ECO:0007669"/>
    <property type="project" value="TreeGrafter"/>
</dbReference>
<dbReference type="Gene3D" id="4.10.280.10">
    <property type="entry name" value="Helix-loop-helix DNA-binding domain"/>
    <property type="match status" value="1"/>
</dbReference>
<keyword evidence="4" id="KW-1185">Reference proteome</keyword>
<dbReference type="Proteomes" id="UP001201812">
    <property type="component" value="Unassembled WGS sequence"/>
</dbReference>
<evidence type="ECO:0000259" key="2">
    <source>
        <dbReference type="PROSITE" id="PS50888"/>
    </source>
</evidence>
<dbReference type="Pfam" id="PF00010">
    <property type="entry name" value="HLH"/>
    <property type="match status" value="1"/>
</dbReference>
<feature type="compositionally biased region" description="Polar residues" evidence="1">
    <location>
        <begin position="245"/>
        <end position="256"/>
    </location>
</feature>
<sequence length="363" mass="40132">MATSAPQNICGTGVGVITSPPKDSRLSICNSAVMGEIQRLSPSFVAEEVFGSAVSIQRMENPYYYFTETSNCVNKHSSVQNSPIVSTSESRNPSYSSTNVTENIVSIPPIKTASTPVQEYPHAVKKSYPLKPNSSKKHYEAHSSHGYHNRTYRSSRKTVLKMLPTTVEKRNARERTRVHTVNEAFHILKRHLPQLKQNTKRVSKLKILKAAVNYVYSLNNLLEKSPSQDENSKQNRSRGNHKSMENSVNHTLSTTDHPPLLDIPLPIQPIASSSLNFSLSMDTGAFIPNLPPSCLLQLSHGSFPDLSTSSYAHQSSLLACPDTAPPHGFLPEAGYIAPQFDPFQYQNSQSVSVINPTTIINLF</sequence>
<dbReference type="EMBL" id="JAKKPZ010000001">
    <property type="protein sequence ID" value="KAI1729310.1"/>
    <property type="molecule type" value="Genomic_DNA"/>
</dbReference>
<dbReference type="InterPro" id="IPR011598">
    <property type="entry name" value="bHLH_dom"/>
</dbReference>
<proteinExistence type="predicted"/>